<evidence type="ECO:0008006" key="3">
    <source>
        <dbReference type="Google" id="ProtNLM"/>
    </source>
</evidence>
<name>E4YHM0_OIKDI</name>
<dbReference type="AlphaFoldDB" id="E4YHM0"/>
<evidence type="ECO:0000256" key="1">
    <source>
        <dbReference type="SAM" id="SignalP"/>
    </source>
</evidence>
<accession>E4YHM0</accession>
<sequence>MVLMASILLPLFASAYYVPSFDGDEQILRRSKRNSSFYRERTCLSGTEDPRILTPSAACSSALTTPTTPAARYTTLNGRPGLRTPAMDKMMIFDKLTLFRTFLSRETTNFNAANFEDKNLCIFLCKR</sequence>
<protein>
    <recommendedName>
        <fullName evidence="3">Secreted protein</fullName>
    </recommendedName>
</protein>
<gene>
    <name evidence="2" type="ORF">GSOID_T00025038001</name>
</gene>
<dbReference type="EMBL" id="FN654572">
    <property type="protein sequence ID" value="CBY34994.1"/>
    <property type="molecule type" value="Genomic_DNA"/>
</dbReference>
<dbReference type="Proteomes" id="UP000011014">
    <property type="component" value="Unassembled WGS sequence"/>
</dbReference>
<reference evidence="2" key="1">
    <citation type="journal article" date="2010" name="Science">
        <title>Plasticity of animal genome architecture unmasked by rapid evolution of a pelagic tunicate.</title>
        <authorList>
            <person name="Denoeud F."/>
            <person name="Henriet S."/>
            <person name="Mungpakdee S."/>
            <person name="Aury J.M."/>
            <person name="Da Silva C."/>
            <person name="Brinkmann H."/>
            <person name="Mikhaleva J."/>
            <person name="Olsen L.C."/>
            <person name="Jubin C."/>
            <person name="Canestro C."/>
            <person name="Bouquet J.M."/>
            <person name="Danks G."/>
            <person name="Poulain J."/>
            <person name="Campsteijn C."/>
            <person name="Adamski M."/>
            <person name="Cross I."/>
            <person name="Yadetie F."/>
            <person name="Muffato M."/>
            <person name="Louis A."/>
            <person name="Butcher S."/>
            <person name="Tsagkogeorga G."/>
            <person name="Konrad A."/>
            <person name="Singh S."/>
            <person name="Jensen M.F."/>
            <person name="Cong E.H."/>
            <person name="Eikeseth-Otteraa H."/>
            <person name="Noel B."/>
            <person name="Anthouard V."/>
            <person name="Porcel B.M."/>
            <person name="Kachouri-Lafond R."/>
            <person name="Nishino A."/>
            <person name="Ugolini M."/>
            <person name="Chourrout P."/>
            <person name="Nishida H."/>
            <person name="Aasland R."/>
            <person name="Huzurbazar S."/>
            <person name="Westhof E."/>
            <person name="Delsuc F."/>
            <person name="Lehrach H."/>
            <person name="Reinhardt R."/>
            <person name="Weissenbach J."/>
            <person name="Roy S.W."/>
            <person name="Artiguenave F."/>
            <person name="Postlethwait J.H."/>
            <person name="Manak J.R."/>
            <person name="Thompson E.M."/>
            <person name="Jaillon O."/>
            <person name="Du Pasquier L."/>
            <person name="Boudinot P."/>
            <person name="Liberles D.A."/>
            <person name="Volff J.N."/>
            <person name="Philippe H."/>
            <person name="Lenhard B."/>
            <person name="Roest Crollius H."/>
            <person name="Wincker P."/>
            <person name="Chourrout D."/>
        </authorList>
    </citation>
    <scope>NUCLEOTIDE SEQUENCE [LARGE SCALE GENOMIC DNA]</scope>
</reference>
<feature type="chain" id="PRO_5012203837" description="Secreted protein" evidence="1">
    <location>
        <begin position="16"/>
        <end position="127"/>
    </location>
</feature>
<evidence type="ECO:0000313" key="2">
    <source>
        <dbReference type="EMBL" id="CBY34994.1"/>
    </source>
</evidence>
<feature type="signal peptide" evidence="1">
    <location>
        <begin position="1"/>
        <end position="15"/>
    </location>
</feature>
<organism evidence="2">
    <name type="scientific">Oikopleura dioica</name>
    <name type="common">Tunicate</name>
    <dbReference type="NCBI Taxonomy" id="34765"/>
    <lineage>
        <taxon>Eukaryota</taxon>
        <taxon>Metazoa</taxon>
        <taxon>Chordata</taxon>
        <taxon>Tunicata</taxon>
        <taxon>Appendicularia</taxon>
        <taxon>Copelata</taxon>
        <taxon>Oikopleuridae</taxon>
        <taxon>Oikopleura</taxon>
    </lineage>
</organism>
<keyword evidence="1" id="KW-0732">Signal</keyword>
<proteinExistence type="predicted"/>